<evidence type="ECO:0000313" key="7">
    <source>
        <dbReference type="Proteomes" id="UP001315278"/>
    </source>
</evidence>
<dbReference type="Pfam" id="PF00296">
    <property type="entry name" value="Bac_luciferase"/>
    <property type="match status" value="1"/>
</dbReference>
<accession>A0ABS5FW62</accession>
<dbReference type="NCBIfam" id="TIGR03619">
    <property type="entry name" value="F420_Rv2161c"/>
    <property type="match status" value="1"/>
</dbReference>
<dbReference type="InterPro" id="IPR050172">
    <property type="entry name" value="SsuD_RutA_monooxygenase"/>
</dbReference>
<dbReference type="Gene3D" id="3.20.20.30">
    <property type="entry name" value="Luciferase-like domain"/>
    <property type="match status" value="1"/>
</dbReference>
<comment type="caution">
    <text evidence="6">The sequence shown here is derived from an EMBL/GenBank/DDBJ whole genome shotgun (WGS) entry which is preliminary data.</text>
</comment>
<dbReference type="SUPFAM" id="SSF51679">
    <property type="entry name" value="Bacterial luciferase-like"/>
    <property type="match status" value="1"/>
</dbReference>
<keyword evidence="4" id="KW-0503">Monooxygenase</keyword>
<keyword evidence="7" id="KW-1185">Reference proteome</keyword>
<dbReference type="InterPro" id="IPR036661">
    <property type="entry name" value="Luciferase-like_sf"/>
</dbReference>
<dbReference type="InterPro" id="IPR019921">
    <property type="entry name" value="Lucif-like_OxRdtase_Rv2161c"/>
</dbReference>
<dbReference type="Proteomes" id="UP001315278">
    <property type="component" value="Unassembled WGS sequence"/>
</dbReference>
<dbReference type="PANTHER" id="PTHR42847">
    <property type="entry name" value="ALKANESULFONATE MONOOXYGENASE"/>
    <property type="match status" value="1"/>
</dbReference>
<keyword evidence="2" id="KW-0288">FMN</keyword>
<evidence type="ECO:0000256" key="2">
    <source>
        <dbReference type="ARBA" id="ARBA00022643"/>
    </source>
</evidence>
<evidence type="ECO:0000313" key="6">
    <source>
        <dbReference type="EMBL" id="MBR0801081.1"/>
    </source>
</evidence>
<gene>
    <name evidence="6" type="ORF">JQ615_37555</name>
</gene>
<evidence type="ECO:0000256" key="4">
    <source>
        <dbReference type="ARBA" id="ARBA00023033"/>
    </source>
</evidence>
<evidence type="ECO:0000256" key="1">
    <source>
        <dbReference type="ARBA" id="ARBA00022630"/>
    </source>
</evidence>
<evidence type="ECO:0000256" key="3">
    <source>
        <dbReference type="ARBA" id="ARBA00023002"/>
    </source>
</evidence>
<protein>
    <submittedName>
        <fullName evidence="6">LLM class F420-dependent oxidoreductase</fullName>
    </submittedName>
</protein>
<evidence type="ECO:0000259" key="5">
    <source>
        <dbReference type="Pfam" id="PF00296"/>
    </source>
</evidence>
<name>A0ABS5FW62_9BRAD</name>
<keyword evidence="1" id="KW-0285">Flavoprotein</keyword>
<feature type="domain" description="Luciferase-like" evidence="5">
    <location>
        <begin position="19"/>
        <end position="255"/>
    </location>
</feature>
<organism evidence="6 7">
    <name type="scientific">Bradyrhizobium jicamae</name>
    <dbReference type="NCBI Taxonomy" id="280332"/>
    <lineage>
        <taxon>Bacteria</taxon>
        <taxon>Pseudomonadati</taxon>
        <taxon>Pseudomonadota</taxon>
        <taxon>Alphaproteobacteria</taxon>
        <taxon>Hyphomicrobiales</taxon>
        <taxon>Nitrobacteraceae</taxon>
        <taxon>Bradyrhizobium</taxon>
    </lineage>
</organism>
<dbReference type="RefSeq" id="WP_212395045.1">
    <property type="nucleotide sequence ID" value="NZ_JAFCJH010000070.1"/>
</dbReference>
<sequence>MHLGLALPFGDIGGDGKIVREFAELAEAEGYDGLTLADHVLGGNPKNPASGRAGGLGLFHDPFVAFGFIAACTKKVELSTQVLILAQRQTVLVAKQAASLDVLSGGRFRFGVGVGWNELEFVGLNENFHNRGKRSEEQVQVMKALWADPYVTFDGKWHHLPDAGINPRPPSRKIPLWFGGHMDVTLQRIAKWGDGWMMLSEPPGPKAVAEFDKLRRLVEAEGRDPASVGLEVWTSTGTGTEKDWREELIFWKKAGVTHVTLHNTFGGYHHKRMAGRSMTDHVDAMRRYRNAVADLL</sequence>
<proteinExistence type="predicted"/>
<dbReference type="EMBL" id="JAFCJH010000070">
    <property type="protein sequence ID" value="MBR0801081.1"/>
    <property type="molecule type" value="Genomic_DNA"/>
</dbReference>
<dbReference type="PANTHER" id="PTHR42847:SF4">
    <property type="entry name" value="ALKANESULFONATE MONOOXYGENASE-RELATED"/>
    <property type="match status" value="1"/>
</dbReference>
<dbReference type="InterPro" id="IPR011251">
    <property type="entry name" value="Luciferase-like_dom"/>
</dbReference>
<keyword evidence="3" id="KW-0560">Oxidoreductase</keyword>
<reference evidence="7" key="1">
    <citation type="journal article" date="2021" name="ISME J.">
        <title>Evolutionary origin and ecological implication of a unique nif island in free-living Bradyrhizobium lineages.</title>
        <authorList>
            <person name="Tao J."/>
        </authorList>
    </citation>
    <scope>NUCLEOTIDE SEQUENCE [LARGE SCALE GENOMIC DNA]</scope>
    <source>
        <strain evidence="7">SZCCT0434</strain>
    </source>
</reference>